<feature type="chain" id="PRO_5043813963" evidence="1">
    <location>
        <begin position="19"/>
        <end position="155"/>
    </location>
</feature>
<protein>
    <submittedName>
        <fullName evidence="2">Uncharacterized protein</fullName>
    </submittedName>
</protein>
<evidence type="ECO:0000256" key="1">
    <source>
        <dbReference type="SAM" id="SignalP"/>
    </source>
</evidence>
<dbReference type="RefSeq" id="XP_062879321.1">
    <property type="nucleotide sequence ID" value="XM_063023251.1"/>
</dbReference>
<reference evidence="2 3" key="1">
    <citation type="submission" date="2023-10" db="EMBL/GenBank/DDBJ databases">
        <title>Draft Genome Sequence of Candida saopaulonensis from a very Premature Infant with Sepsis.</title>
        <authorList>
            <person name="Ning Y."/>
            <person name="Dai R."/>
            <person name="Xiao M."/>
            <person name="Xu Y."/>
            <person name="Yan Q."/>
            <person name="Zhang L."/>
        </authorList>
    </citation>
    <scope>NUCLEOTIDE SEQUENCE [LARGE SCALE GENOMIC DNA]</scope>
    <source>
        <strain evidence="2 3">19XY460</strain>
    </source>
</reference>
<proteinExistence type="predicted"/>
<dbReference type="GeneID" id="88175372"/>
<feature type="signal peptide" evidence="1">
    <location>
        <begin position="1"/>
        <end position="18"/>
    </location>
</feature>
<dbReference type="EMBL" id="CP138898">
    <property type="protein sequence ID" value="WPK26942.1"/>
    <property type="molecule type" value="Genomic_DNA"/>
</dbReference>
<evidence type="ECO:0000313" key="3">
    <source>
        <dbReference type="Proteomes" id="UP001338582"/>
    </source>
</evidence>
<keyword evidence="1" id="KW-0732">Signal</keyword>
<organism evidence="2 3">
    <name type="scientific">Australozyma saopauloensis</name>
    <dbReference type="NCBI Taxonomy" id="291208"/>
    <lineage>
        <taxon>Eukaryota</taxon>
        <taxon>Fungi</taxon>
        <taxon>Dikarya</taxon>
        <taxon>Ascomycota</taxon>
        <taxon>Saccharomycotina</taxon>
        <taxon>Pichiomycetes</taxon>
        <taxon>Metschnikowiaceae</taxon>
        <taxon>Australozyma</taxon>
    </lineage>
</organism>
<sequence length="155" mass="16932">MKTSFILTSLAAALSASAQLVTFGVVDEKNNNLGLPNNLHSGAGFDFYFVGANQEILQYNIDNNGVATLNVNYEYPFHVGAFENYFAVGPAVTPANLEIVDNKITNWNFWACYDTSDPYNYSAKNRAIVVNEKGNSTAPGSQCIPVFITVLDVVY</sequence>
<keyword evidence="3" id="KW-1185">Reference proteome</keyword>
<evidence type="ECO:0000313" key="2">
    <source>
        <dbReference type="EMBL" id="WPK26942.1"/>
    </source>
</evidence>
<name>A0AAX4HE92_9ASCO</name>
<dbReference type="KEGG" id="asau:88175372"/>
<accession>A0AAX4HE92</accession>
<gene>
    <name evidence="2" type="ORF">PUMCH_004311</name>
</gene>
<dbReference type="Proteomes" id="UP001338582">
    <property type="component" value="Chromosome 5"/>
</dbReference>
<dbReference type="AlphaFoldDB" id="A0AAX4HE92"/>